<dbReference type="Pfam" id="PF00791">
    <property type="entry name" value="ZU5"/>
    <property type="match status" value="1"/>
</dbReference>
<dbReference type="Gene3D" id="2.60.40.2660">
    <property type="match status" value="1"/>
</dbReference>
<dbReference type="GO" id="GO:0016020">
    <property type="term" value="C:membrane"/>
    <property type="evidence" value="ECO:0007669"/>
    <property type="project" value="UniProtKB-SubCell"/>
</dbReference>
<dbReference type="Pfam" id="PF17809">
    <property type="entry name" value="UPA_2"/>
    <property type="match status" value="1"/>
</dbReference>
<feature type="region of interest" description="Disordered" evidence="8">
    <location>
        <begin position="1865"/>
        <end position="1885"/>
    </location>
</feature>
<feature type="compositionally biased region" description="Polar residues" evidence="8">
    <location>
        <begin position="3476"/>
        <end position="3494"/>
    </location>
</feature>
<dbReference type="FunFam" id="2.60.220.30:FF:000001">
    <property type="entry name" value="Ankyrin-3 isoform 2"/>
    <property type="match status" value="1"/>
</dbReference>
<feature type="region of interest" description="Disordered" evidence="8">
    <location>
        <begin position="1711"/>
        <end position="1739"/>
    </location>
</feature>
<dbReference type="Gene3D" id="1.10.533.10">
    <property type="entry name" value="Death Domain, Fas"/>
    <property type="match status" value="1"/>
</dbReference>
<feature type="region of interest" description="Disordered" evidence="8">
    <location>
        <begin position="1402"/>
        <end position="1421"/>
    </location>
</feature>
<keyword evidence="5" id="KW-0677">Repeat</keyword>
<feature type="region of interest" description="Disordered" evidence="8">
    <location>
        <begin position="3867"/>
        <end position="3919"/>
    </location>
</feature>
<feature type="domain" description="ZU5" evidence="10">
    <location>
        <begin position="270"/>
        <end position="417"/>
    </location>
</feature>
<evidence type="ECO:0000256" key="5">
    <source>
        <dbReference type="ARBA" id="ARBA00022737"/>
    </source>
</evidence>
<dbReference type="InterPro" id="IPR051165">
    <property type="entry name" value="Multifunctional_ANK_Repeat"/>
</dbReference>
<feature type="domain" description="ZU5" evidence="10">
    <location>
        <begin position="113"/>
        <end position="268"/>
    </location>
</feature>
<dbReference type="FunFam" id="1.10.533.10:FF:000002">
    <property type="entry name" value="Ankyrin-3 isoform 2"/>
    <property type="match status" value="1"/>
</dbReference>
<keyword evidence="6" id="KW-0040">ANK repeat</keyword>
<evidence type="ECO:0000256" key="3">
    <source>
        <dbReference type="ARBA" id="ARBA00022490"/>
    </source>
</evidence>
<feature type="region of interest" description="Disordered" evidence="8">
    <location>
        <begin position="3545"/>
        <end position="3567"/>
    </location>
</feature>
<organism evidence="11 12">
    <name type="scientific">Fundulus heteroclitus</name>
    <name type="common">Killifish</name>
    <name type="synonym">Mummichog</name>
    <dbReference type="NCBI Taxonomy" id="8078"/>
    <lineage>
        <taxon>Eukaryota</taxon>
        <taxon>Metazoa</taxon>
        <taxon>Chordata</taxon>
        <taxon>Craniata</taxon>
        <taxon>Vertebrata</taxon>
        <taxon>Euteleostomi</taxon>
        <taxon>Actinopterygii</taxon>
        <taxon>Neopterygii</taxon>
        <taxon>Teleostei</taxon>
        <taxon>Neoteleostei</taxon>
        <taxon>Acanthomorphata</taxon>
        <taxon>Ovalentaria</taxon>
        <taxon>Atherinomorphae</taxon>
        <taxon>Cyprinodontiformes</taxon>
        <taxon>Fundulidae</taxon>
        <taxon>Fundulus</taxon>
    </lineage>
</organism>
<evidence type="ECO:0000259" key="10">
    <source>
        <dbReference type="PROSITE" id="PS51145"/>
    </source>
</evidence>
<feature type="domain" description="Death" evidence="9">
    <location>
        <begin position="586"/>
        <end position="671"/>
    </location>
</feature>
<feature type="region of interest" description="Disordered" evidence="8">
    <location>
        <begin position="3476"/>
        <end position="3495"/>
    </location>
</feature>
<feature type="region of interest" description="Disordered" evidence="8">
    <location>
        <begin position="2874"/>
        <end position="2895"/>
    </location>
</feature>
<protein>
    <submittedName>
        <fullName evidence="11">Ankyrin 2</fullName>
    </submittedName>
</protein>
<feature type="region of interest" description="Disordered" evidence="8">
    <location>
        <begin position="1"/>
        <end position="22"/>
    </location>
</feature>
<keyword evidence="4" id="KW-0597">Phosphoprotein</keyword>
<feature type="region of interest" description="Disordered" evidence="8">
    <location>
        <begin position="4300"/>
        <end position="4336"/>
    </location>
</feature>
<dbReference type="InterPro" id="IPR000488">
    <property type="entry name" value="Death_dom"/>
</dbReference>
<dbReference type="InterPro" id="IPR000906">
    <property type="entry name" value="ZU5_dom"/>
</dbReference>
<feature type="region of interest" description="Disordered" evidence="8">
    <location>
        <begin position="3228"/>
        <end position="3247"/>
    </location>
</feature>
<proteinExistence type="predicted"/>
<feature type="compositionally biased region" description="Basic and acidic residues" evidence="8">
    <location>
        <begin position="7"/>
        <end position="18"/>
    </location>
</feature>
<feature type="region of interest" description="Disordered" evidence="8">
    <location>
        <begin position="3423"/>
        <end position="3445"/>
    </location>
</feature>
<feature type="region of interest" description="Disordered" evidence="8">
    <location>
        <begin position="3095"/>
        <end position="3117"/>
    </location>
</feature>
<evidence type="ECO:0000313" key="12">
    <source>
        <dbReference type="Proteomes" id="UP000265000"/>
    </source>
</evidence>
<feature type="compositionally biased region" description="Low complexity" evidence="8">
    <location>
        <begin position="1410"/>
        <end position="1421"/>
    </location>
</feature>
<feature type="region of interest" description="Disordered" evidence="8">
    <location>
        <begin position="702"/>
        <end position="755"/>
    </location>
</feature>
<dbReference type="SMART" id="SM00005">
    <property type="entry name" value="DEATH"/>
    <property type="match status" value="1"/>
</dbReference>
<feature type="region of interest" description="Disordered" evidence="8">
    <location>
        <begin position="2975"/>
        <end position="2998"/>
    </location>
</feature>
<feature type="region of interest" description="Disordered" evidence="8">
    <location>
        <begin position="2579"/>
        <end position="2598"/>
    </location>
</feature>
<dbReference type="FunFam" id="2.60.220.30:FF:000002">
    <property type="entry name" value="Ankyrin-3 isoform 2"/>
    <property type="match status" value="1"/>
</dbReference>
<comment type="subcellular location">
    <subcellularLocation>
        <location evidence="2">Cytoplasm</location>
    </subcellularLocation>
    <subcellularLocation>
        <location evidence="1">Membrane</location>
    </subcellularLocation>
</comment>
<dbReference type="STRING" id="8078.ENSFHEP00000004540"/>
<feature type="compositionally biased region" description="Polar residues" evidence="8">
    <location>
        <begin position="45"/>
        <end position="55"/>
    </location>
</feature>
<feature type="compositionally biased region" description="Low complexity" evidence="8">
    <location>
        <begin position="4041"/>
        <end position="4054"/>
    </location>
</feature>
<dbReference type="InterPro" id="IPR040745">
    <property type="entry name" value="Ankyrin_UPA"/>
</dbReference>
<evidence type="ECO:0000256" key="4">
    <source>
        <dbReference type="ARBA" id="ARBA00022553"/>
    </source>
</evidence>
<evidence type="ECO:0000256" key="8">
    <source>
        <dbReference type="SAM" id="MobiDB-lite"/>
    </source>
</evidence>
<dbReference type="FunFam" id="2.60.40.2660:FF:000001">
    <property type="entry name" value="Ankyrin-3 isoform 2"/>
    <property type="match status" value="1"/>
</dbReference>
<feature type="compositionally biased region" description="Polar residues" evidence="8">
    <location>
        <begin position="3890"/>
        <end position="3903"/>
    </location>
</feature>
<dbReference type="Proteomes" id="UP000265000">
    <property type="component" value="Unplaced"/>
</dbReference>
<feature type="compositionally biased region" description="Polar residues" evidence="8">
    <location>
        <begin position="1715"/>
        <end position="1730"/>
    </location>
</feature>
<feature type="region of interest" description="Disordered" evidence="8">
    <location>
        <begin position="43"/>
        <end position="66"/>
    </location>
</feature>
<dbReference type="GO" id="GO:0005737">
    <property type="term" value="C:cytoplasm"/>
    <property type="evidence" value="ECO:0007669"/>
    <property type="project" value="UniProtKB-SubCell"/>
</dbReference>
<evidence type="ECO:0000256" key="7">
    <source>
        <dbReference type="ARBA" id="ARBA00023136"/>
    </source>
</evidence>
<feature type="region of interest" description="Disordered" evidence="8">
    <location>
        <begin position="3939"/>
        <end position="3960"/>
    </location>
</feature>
<evidence type="ECO:0000256" key="6">
    <source>
        <dbReference type="ARBA" id="ARBA00023043"/>
    </source>
</evidence>
<feature type="compositionally biased region" description="Low complexity" evidence="8">
    <location>
        <begin position="732"/>
        <end position="744"/>
    </location>
</feature>
<reference evidence="11" key="1">
    <citation type="submission" date="2025-08" db="UniProtKB">
        <authorList>
            <consortium name="Ensembl"/>
        </authorList>
    </citation>
    <scope>IDENTIFICATION</scope>
</reference>
<dbReference type="Ensembl" id="ENSFHET00000008681.1">
    <property type="protein sequence ID" value="ENSFHEP00000004540.1"/>
    <property type="gene ID" value="ENSFHEG00000005568.1"/>
</dbReference>
<dbReference type="PROSITE" id="PS50017">
    <property type="entry name" value="DEATH_DOMAIN"/>
    <property type="match status" value="1"/>
</dbReference>
<sequence length="4373" mass="483266">MTGDGGEYLRPEDLRELGDDSLPGQYLDGMNYLRFSLEGARTESRMQSSDRSFTPTHHGYYSPRHEGTMDEMLTSHQVSSLARENERDSYRLSWGTENLDNVALSSSPIHSGFLVSFMVDARGGAMRGCRHNGLRIIIPPKKCSAPTRVTCRLVKRHRLATMPPMVEGEGLASRLIEVGPSGAQFLGPVIVEIPHFASLRGKERELVILRSETGESWKEHQCEYTPEELNQILNGMDEELDPPEELERKRICRIITRDFPQYFAVVSRIKQDSHLIGPEGGILSSTVVPQVQAVFPEGALTKRIRVGLQAQPVSLDVVRKILGNKATFSPIVTLEPRRRKFHKPITMTIPIPKSNSDPILNGFGGDTPTLRLLCSITGGTTPAQWEDITGTTPLTFINDCVSFTTNVSARFWLIDCRQVQESVNFSTQVYREIICVPYMAKFVIFAKSHDPIEARLRCFCMTDDKIDKTLEQQENFSEVARSRDVEVLEGKPIYADCFGNLVPLTKSGQHHLFSFYAFKENRLALFIKIRDNTQEPCGRLSFMKEPRNYRSLHQNAICNLNITLPSYSKPGRTFERLDPQEEAERYEQRLTIIADHLGFSWTELARELDFSEEKINMIRTENPNSLQDQSHALLNLWTVREGHSATAEAALIKRLTKINRMDIVHLIETKINKSSDEETCSHTYAEIEQTINLDHSEGFSALHEDIDSPRPGRRKGAADRSPVSGQQVPMVSAEELSTSLSSLHETSRRSEAGATATECLKKAQKEKLQTELETTNSSQRIYEEATDPVHMGSYKQVSPFFTLYRTSPYNLRSQLIDPVYKGGPKLCAQVSRSPKPTFEPCEDKEVVENEGPEGGEEWSLECLQTTLTGDSLANVSPLALRETSNSSRTGVCEDRPLSMTDFGDSLFECEQAEQDFSKLSMELAETEEVSDKGSQANKTTDEQFALRASTFTVKTECRSSKQTATKCVDEASHRLYKVLYGYDVESVDSEAHDMPVLAVSSPLQPVSKDEVQGTSSLTKDSDEVSNSMVLISEDFNVKSNQSMNQTLMEASQEVADPFASCEQASDSVPQASQHSGFEKEHFHFMDLVSAVPGVEYGFVKTMSAPEYESIPEIIAASRSSSPDRLPSPECATENVILLTTSRASSQESLSSLNDLNLLAPDSLVPQFRPLSPLPPPVLSWEPGEDGAVSPGPKGALLLLTSTEDAEERPLTPMVSNRRPFGRPMSLVSDYSDEQSMSPQALTFDMEDRAASPESIIAETVSWLFEPAHYATQGFHEVRSLSPESVVSTTPCCWLPPDSPVQDSRQLPSESFPCEGLSSSPESHFSLTEFDMVHLSTLPEDRPTSPESSGYVNECEAQLTDSPVFKFSQNLPHLTVLNTEHRSSSSESVCSCVEPGSLSPVPFNHEDRALSPSSVTSGDGSVSVCLPDRDTVSSTRTTDFSHVTLAYRPDNQAQESLLLGAQKKLQTLPEFQCENEDDWVIIYLCDVEERPVSTDSVPEYRTMSPQSTMCDIRTHSPESDTEHECLSPDSPIPQYMSSVHHAVIRNYYSSSPESVLSDAEYEPMPLLSRFEDRPLSPESCASVTDYGLLVHPETDSPLHKEFALEPMQAEGFQKESNLNKFKTKQTTVSVKLETKESSARLVEQNLPQTESLHADGTQSDQNIAPLLEKTELLLTETDLSQILSETEKSNEEVHSHIREKCATRIEFKKFQKDQTDVGTETSERTQTSNETSLLSLSQQPTSEDVKLSAISSTDAPEEFLVLGSSAKTEHPPSGYRLVADPWRLISQIHDPQYSGEYSKCKAGQLQHFGTLSDYNQGNSGEAVDNKTGPLPLEMYKGPLSPDSEAQSRPTSCDLLMLLETVRTDSSLSGKSAGSHQKLTPDSPVPQFGTSFIGPSPLCVRSESPESVLSDLETESNLSILLLEDRPSSPDSASPVSANKTLSIDSPVPSFGTYFIRLVTDRSSSIESLSPDREYGFVSSASLSSENRNPSVDSIDENGPLSHESPIPEFRQSLTKTHLTTWEMSSSPVCLCSDTECSSTSMESLYGDSRPPSVDSVDENYPISSESPIPEFSVALTDCHALTTLEGSVSPVSVSSDVQRRSASLESLFGESRLPSLGSFDEDRSLSPESPIPEFEQIVVSCGVFTSNRSSSPFSATSDIEYGFISSSFIFCESRSLSVESVDEKYSILPESPIPEFSHGLPDCHVPSTLDRSFSPLSLASDMQSGSVSLESLFSESRPPSISSIDENGPLSPDSPIAEFGEMIVETDLVAVQRYTSPLSVTTDTEFEPLVFNGDRPASVDSAHGSGPVLADSPIPQFEPNLLETQKSTLQISLSPVSLISDLEYDHFSLSTSSDIRPLSPDSVLSGDCYRDDSPIPEFKSGLTESLPIMEHQFSSPELVVSDVEYTQSDIDMHISDQRPDSPESQSSETIGRLHTDTLSLKAMEVPVYRLAYDAEFWKLISQIRDPQYVGETFLSKTGVFEYVGTRIEYVQEAPETRTRELTDNIKLDSAELESRSLEIATNVQTSDSPVPFKDLCRVSHVAGSSCDHLNISQSILDSPASAVSEEEPEHCMLTIFSEHRPAPTGSAIPEDDRSALSPDSPLPDFRPVISEAVITSSGDVTFSPDSEFSDAEYAFLMPAAFVEQISGSCESITLSSEQNQPEDGPTPKSHQLISQLYDPQYADDVSGSRVALSDNIETSMGVISLDLGTENRGCTTSPDCDAEYRPLLPETPHLACAIKCDFQGTENSVDESRQLSPDSAVPQASVSCLDATVQNVRTESKSGSADADCFSDIEHGEGIAASISDEYRPVSTDSVISEGECQTLSLELPVHQLKVRVTERFPSFVGFKSASPTSLPSHLQYAPLVGLLKQTEGIPDNSESEVKLGRRPLSPDSESEFRYFSPEPLIFKSISPESGDSSSELRALSPDSPIPDFTRVLKEPVNRYLEHRSSSPDSVASELEVEKNWGVMFFEEQIPSPDSVASDGKYKNLSPDSPVPDFRQISSVTHVKDSDSRVSSPESSHSDLDYALFISQQFEDVVGDRPNSPDSNLSFNEYQHLSPDSPIHQYTHWETNICGSVSPGSVYSDEELEMEFDYSWPTEDRGVSPGLSTSEYESRPDSPIPDFTHVLQESFNTHLAFRTLSSASLSSNDESNFESDISIPWLFEDRAGTPGSTTSQDEFRPDSPIPQFTLNQAAVCHRNVMFSSSESFASAEDWETDLCMTWLFEDRATSPGSRTSKQEFEPLSPDSPIPAFTEIPEQFIISLFASRSNSPESVHSDFEMELSSSLFLEDQALSPISRTPQSNYGLLPPDSPVPDFTRDFFDTFHTINSNCSSPESEAFEIEYAPLISQIVDFKERGESCPSEQSDAELGFLSPDSPLPYYHRPSSSNLWVRYRSISPESEFSDEDLETDLGVSWLFEDRPASPCSTASKEELRPLSPDSPVTKFRQHDSTVPNLELWSSSPESVFSDLKMTSQIPALTDSRPSSPESFTLNRLSPDSPIPYLGEPMFELPKTSLRSWSSSPESACSEVEYFVVSLGSLLYDNRPSSPGSVASGDENRALSPDSPISDFKDTVREHVIINVGYRSPSPESIESDVEYALGELLLAMGFGVEDRPDSPQSIASQMKDRSYSVESTEEYEAMSPDELTSLRNIRGGSPESVEENARLSPDSPLPSFTQNVLKTVIQERYTEASSPESFLSDMEYDLVYSGSFDKLLVDKRTLSCQSEGSDTEYTLESPVPDFTKPFVDTAITVMSHPSTECSGSDEGSQSSVPFYTEEWTHTPEPMESGTEGPLALKSLMEETSYGTVLKASVEPLSSEQSASMVAGYSLVYDAELWKLISQVRDPQYAGETFNSKTAFMQFIDSTDGYKRRATNNEQDTRIKNTNDKGESSMLKQSEATHQFTSTETERAMTDSHLADSPPPMIEHLLLSGAALYRQSKYPFESPETPSWSDHSASTSGSAKESDYFNNSLECLCPNVTNVEEFRPLSPDTSLTSLALPENVKFLRSASSSPETRESDIDFLQLNLESDFQELRPSSPEFALSENQDGSQSSWSSQSLSEYRPVSFQSATYMADQRALSPESDPEFVQNGLLSPDSPIPLFTPALQSYPMNHHASCSSLESKSSDSAECLMSDGNTNRPSSPESISSIHEFSLLLPDSPVPEFMRILSSYFMDPIPFDGSTSPVSLSSDSEFVALPVEYWIDDNPRPLSPASLESEKEFCFDDEASVFSSNVLPSTWTAASTLEQPLSFSQTKSVTRLPSLVQFVHERSATEHVCPDWQKMTESRSKFGTCKKDILHRSEDEDVRKDLSQKPTPVKDVNRKETKTQLNSGEELQSKAAPHRVRLRAWECSNDSITLDNSITRQRKTYNLTQAMSS</sequence>
<dbReference type="SMART" id="SM00218">
    <property type="entry name" value="ZU5"/>
    <property type="match status" value="1"/>
</dbReference>
<dbReference type="Gene3D" id="2.60.220.30">
    <property type="match status" value="2"/>
</dbReference>
<dbReference type="InterPro" id="IPR011029">
    <property type="entry name" value="DEATH-like_dom_sf"/>
</dbReference>
<dbReference type="PANTHER" id="PTHR24123">
    <property type="entry name" value="ANKYRIN REPEAT-CONTAINING"/>
    <property type="match status" value="1"/>
</dbReference>
<name>A0A3Q2NZ21_FUNHE</name>
<keyword evidence="7" id="KW-0472">Membrane</keyword>
<keyword evidence="3" id="KW-0963">Cytoplasm</keyword>
<feature type="compositionally biased region" description="Polar residues" evidence="8">
    <location>
        <begin position="1865"/>
        <end position="1878"/>
    </location>
</feature>
<dbReference type="PANTHER" id="PTHR24123:SF49">
    <property type="entry name" value="ANKYRIN-2-LIKE ISOFORM X1"/>
    <property type="match status" value="1"/>
</dbReference>
<accession>A0A3Q2NZ21</accession>
<dbReference type="GO" id="GO:0007165">
    <property type="term" value="P:signal transduction"/>
    <property type="evidence" value="ECO:0007669"/>
    <property type="project" value="InterPro"/>
</dbReference>
<keyword evidence="12" id="KW-1185">Reference proteome</keyword>
<evidence type="ECO:0000256" key="1">
    <source>
        <dbReference type="ARBA" id="ARBA00004370"/>
    </source>
</evidence>
<feature type="region of interest" description="Disordered" evidence="8">
    <location>
        <begin position="4033"/>
        <end position="4054"/>
    </location>
</feature>
<evidence type="ECO:0000313" key="11">
    <source>
        <dbReference type="Ensembl" id="ENSFHEP00000004540.1"/>
    </source>
</evidence>
<dbReference type="Pfam" id="PF00531">
    <property type="entry name" value="Death"/>
    <property type="match status" value="1"/>
</dbReference>
<evidence type="ECO:0000259" key="9">
    <source>
        <dbReference type="PROSITE" id="PS50017"/>
    </source>
</evidence>
<feature type="compositionally biased region" description="Basic and acidic residues" evidence="8">
    <location>
        <begin position="3875"/>
        <end position="3887"/>
    </location>
</feature>
<reference evidence="11" key="2">
    <citation type="submission" date="2025-09" db="UniProtKB">
        <authorList>
            <consortium name="Ensembl"/>
        </authorList>
    </citation>
    <scope>IDENTIFICATION</scope>
</reference>
<feature type="compositionally biased region" description="Polar residues" evidence="8">
    <location>
        <begin position="3944"/>
        <end position="3960"/>
    </location>
</feature>
<dbReference type="GeneTree" id="ENSGT00940000155279"/>
<feature type="compositionally biased region" description="Polar residues" evidence="8">
    <location>
        <begin position="1979"/>
        <end position="1990"/>
    </location>
</feature>
<feature type="region of interest" description="Disordered" evidence="8">
    <location>
        <begin position="1979"/>
        <end position="2007"/>
    </location>
</feature>
<dbReference type="SUPFAM" id="SSF47986">
    <property type="entry name" value="DEATH domain"/>
    <property type="match status" value="1"/>
</dbReference>
<dbReference type="PROSITE" id="PS51145">
    <property type="entry name" value="ZU5"/>
    <property type="match status" value="2"/>
</dbReference>
<feature type="compositionally biased region" description="Basic and acidic residues" evidence="8">
    <location>
        <begin position="3904"/>
        <end position="3914"/>
    </location>
</feature>
<evidence type="ECO:0000256" key="2">
    <source>
        <dbReference type="ARBA" id="ARBA00004496"/>
    </source>
</evidence>